<feature type="transmembrane region" description="Helical" evidence="11">
    <location>
        <begin position="352"/>
        <end position="377"/>
    </location>
</feature>
<feature type="domain" description="HAMP" evidence="13">
    <location>
        <begin position="379"/>
        <end position="433"/>
    </location>
</feature>
<feature type="domain" description="Methyl-accepting transducer" evidence="12">
    <location>
        <begin position="438"/>
        <end position="674"/>
    </location>
</feature>
<keyword evidence="6 11" id="KW-0472">Membrane</keyword>
<dbReference type="PANTHER" id="PTHR32089">
    <property type="entry name" value="METHYL-ACCEPTING CHEMOTAXIS PROTEIN MCPB"/>
    <property type="match status" value="1"/>
</dbReference>
<dbReference type="Proteomes" id="UP001520878">
    <property type="component" value="Unassembled WGS sequence"/>
</dbReference>
<evidence type="ECO:0000256" key="10">
    <source>
        <dbReference type="SAM" id="Coils"/>
    </source>
</evidence>
<protein>
    <submittedName>
        <fullName evidence="14">Methyl-accepting chemotaxis protein</fullName>
    </submittedName>
</protein>
<comment type="subcellular location">
    <subcellularLocation>
        <location evidence="1">Cell membrane</location>
        <topology evidence="1">Multi-pass membrane protein</topology>
    </subcellularLocation>
</comment>
<evidence type="ECO:0000256" key="11">
    <source>
        <dbReference type="SAM" id="Phobius"/>
    </source>
</evidence>
<dbReference type="Gene3D" id="1.10.287.950">
    <property type="entry name" value="Methyl-accepting chemotaxis protein"/>
    <property type="match status" value="1"/>
</dbReference>
<comment type="caution">
    <text evidence="14">The sequence shown here is derived from an EMBL/GenBank/DDBJ whole genome shotgun (WGS) entry which is preliminary data.</text>
</comment>
<evidence type="ECO:0000313" key="14">
    <source>
        <dbReference type="EMBL" id="MCC2615435.1"/>
    </source>
</evidence>
<dbReference type="PROSITE" id="PS50885">
    <property type="entry name" value="HAMP"/>
    <property type="match status" value="1"/>
</dbReference>
<dbReference type="Gene3D" id="3.30.450.20">
    <property type="entry name" value="PAS domain"/>
    <property type="match status" value="1"/>
</dbReference>
<accession>A0ABS8G6G2</accession>
<dbReference type="SUPFAM" id="SSF58104">
    <property type="entry name" value="Methyl-accepting chemotaxis protein (MCP) signaling domain"/>
    <property type="match status" value="1"/>
</dbReference>
<evidence type="ECO:0000256" key="6">
    <source>
        <dbReference type="ARBA" id="ARBA00023136"/>
    </source>
</evidence>
<evidence type="ECO:0000256" key="4">
    <source>
        <dbReference type="ARBA" id="ARBA00022692"/>
    </source>
</evidence>
<keyword evidence="3" id="KW-0145">Chemotaxis</keyword>
<reference evidence="14 15" key="1">
    <citation type="submission" date="2021-10" db="EMBL/GenBank/DDBJ databases">
        <title>Draft genome of Aestuariibacter halophilus JC2043.</title>
        <authorList>
            <person name="Emsley S.A."/>
            <person name="Pfannmuller K.M."/>
            <person name="Ushijima B."/>
            <person name="Saw J.H."/>
            <person name="Videau P."/>
        </authorList>
    </citation>
    <scope>NUCLEOTIDE SEQUENCE [LARGE SCALE GENOMIC DNA]</scope>
    <source>
        <strain evidence="14 15">JC2043</strain>
    </source>
</reference>
<dbReference type="PANTHER" id="PTHR32089:SF117">
    <property type="entry name" value="METHYL ACCEPTING SENSORY TRANSDUCER WITH CACHE_1 SMALL MOLECULE BINDING DOMAIN"/>
    <property type="match status" value="1"/>
</dbReference>
<feature type="coiled-coil region" evidence="10">
    <location>
        <begin position="421"/>
        <end position="448"/>
    </location>
</feature>
<feature type="transmembrane region" description="Helical" evidence="11">
    <location>
        <begin position="12"/>
        <end position="30"/>
    </location>
</feature>
<dbReference type="EMBL" id="JAJEWP010000001">
    <property type="protein sequence ID" value="MCC2615435.1"/>
    <property type="molecule type" value="Genomic_DNA"/>
</dbReference>
<proteinExistence type="inferred from homology"/>
<keyword evidence="10" id="KW-0175">Coiled coil</keyword>
<dbReference type="InterPro" id="IPR033479">
    <property type="entry name" value="dCache_1"/>
</dbReference>
<dbReference type="PROSITE" id="PS50111">
    <property type="entry name" value="CHEMOTAXIS_TRANSDUC_2"/>
    <property type="match status" value="1"/>
</dbReference>
<evidence type="ECO:0000313" key="15">
    <source>
        <dbReference type="Proteomes" id="UP001520878"/>
    </source>
</evidence>
<gene>
    <name evidence="14" type="ORF">LJ739_04175</name>
</gene>
<keyword evidence="2" id="KW-1003">Cell membrane</keyword>
<dbReference type="Pfam" id="PF00015">
    <property type="entry name" value="MCPsignal"/>
    <property type="match status" value="1"/>
</dbReference>
<keyword evidence="5 11" id="KW-1133">Transmembrane helix</keyword>
<evidence type="ECO:0000259" key="12">
    <source>
        <dbReference type="PROSITE" id="PS50111"/>
    </source>
</evidence>
<evidence type="ECO:0000256" key="9">
    <source>
        <dbReference type="PROSITE-ProRule" id="PRU00284"/>
    </source>
</evidence>
<dbReference type="CDD" id="cd12913">
    <property type="entry name" value="PDC1_MCP_like"/>
    <property type="match status" value="1"/>
</dbReference>
<evidence type="ECO:0000256" key="8">
    <source>
        <dbReference type="ARBA" id="ARBA00029447"/>
    </source>
</evidence>
<dbReference type="SMART" id="SM00283">
    <property type="entry name" value="MA"/>
    <property type="match status" value="1"/>
</dbReference>
<dbReference type="SMART" id="SM00304">
    <property type="entry name" value="HAMP"/>
    <property type="match status" value="1"/>
</dbReference>
<evidence type="ECO:0000256" key="3">
    <source>
        <dbReference type="ARBA" id="ARBA00022500"/>
    </source>
</evidence>
<dbReference type="Pfam" id="PF00672">
    <property type="entry name" value="HAMP"/>
    <property type="match status" value="1"/>
</dbReference>
<evidence type="ECO:0000259" key="13">
    <source>
        <dbReference type="PROSITE" id="PS50885"/>
    </source>
</evidence>
<evidence type="ECO:0000256" key="5">
    <source>
        <dbReference type="ARBA" id="ARBA00022989"/>
    </source>
</evidence>
<dbReference type="CDD" id="cd11386">
    <property type="entry name" value="MCP_signal"/>
    <property type="match status" value="1"/>
</dbReference>
<dbReference type="InterPro" id="IPR003660">
    <property type="entry name" value="HAMP_dom"/>
</dbReference>
<evidence type="ECO:0000256" key="7">
    <source>
        <dbReference type="ARBA" id="ARBA00023224"/>
    </source>
</evidence>
<dbReference type="CDD" id="cd06225">
    <property type="entry name" value="HAMP"/>
    <property type="match status" value="1"/>
</dbReference>
<organism evidence="14 15">
    <name type="scientific">Fluctibacter halophilus</name>
    <dbReference type="NCBI Taxonomy" id="226011"/>
    <lineage>
        <taxon>Bacteria</taxon>
        <taxon>Pseudomonadati</taxon>
        <taxon>Pseudomonadota</taxon>
        <taxon>Gammaproteobacteria</taxon>
        <taxon>Alteromonadales</taxon>
        <taxon>Alteromonadaceae</taxon>
        <taxon>Fluctibacter</taxon>
    </lineage>
</organism>
<keyword evidence="7 9" id="KW-0807">Transducer</keyword>
<dbReference type="InterPro" id="IPR004089">
    <property type="entry name" value="MCPsignal_dom"/>
</dbReference>
<keyword evidence="15" id="KW-1185">Reference proteome</keyword>
<keyword evidence="4 11" id="KW-0812">Transmembrane</keyword>
<evidence type="ECO:0000256" key="2">
    <source>
        <dbReference type="ARBA" id="ARBA00022475"/>
    </source>
</evidence>
<sequence length="711" mass="76045">MDFAKLRLSIKLVVIVGALMAAVTLIFLLVTQLSLGGSQKDIVAEVEQTTLVQIESSLKAQAGQSGEQVATLIERMFQFPRTVASQLSGTIERNDRQVLSREQVNLLVKDTLAVSKSSALYAQFEANQFHDPDSQYVSGTVHSVPGVGSLEIYFVREPDGTLVQEIVDDADEKYDDTVDEYGFRAAEWFLCAKDSGKACVVNPYQYEIREGYEELMTSLIVPVMANGRFRGVVGLDMNLPIIQQRALSLQSTLYGGKSEVYVVSQDGFLAAATGAEESLAKPFASLKGEKQAAQLMALATSQDSVRIGDNLYVAAPINIPSANTQWTIILGVDYDVAMAPVQRVAMAVDDEVAALMLKLLMVALVLIGGALLLVALFSRSVVRPVSLVAQRMASLAGQGGDLTQKLTVTSHAELIQLADSFNGFQAKVRELLEQAKQASREVSDSAGQTQSFANKTNTQISRQNDEVDSVVTAITEMSQTARDVAQNAAEAASSAMAASQEVEATEKLLSNSVSEVNAMSDEMGKASSAVSAVSQRSDNIRKILDVIGEIADQTNLLALNAAIEAARAGEHGRGFSVVADEVRTLASRTAESVGEIGRVIDDLQREVTHTVSVIDQGTGRASSATERSAESLARMRSIVGDISQISDRVTQMAAAAEEQSTVSEDLNQNMVNISDATAEITQLSSSSLASAQAILASTQRLEAQLAKLKTQ</sequence>
<name>A0ABS8G6G2_9ALTE</name>
<dbReference type="RefSeq" id="WP_229157335.1">
    <property type="nucleotide sequence ID" value="NZ_JAJEWP010000001.1"/>
</dbReference>
<evidence type="ECO:0000256" key="1">
    <source>
        <dbReference type="ARBA" id="ARBA00004651"/>
    </source>
</evidence>
<comment type="similarity">
    <text evidence="8">Belongs to the methyl-accepting chemotaxis (MCP) protein family.</text>
</comment>
<dbReference type="Pfam" id="PF02743">
    <property type="entry name" value="dCache_1"/>
    <property type="match status" value="1"/>
</dbReference>